<evidence type="ECO:0000313" key="1">
    <source>
        <dbReference type="EMBL" id="KYQ73318.1"/>
    </source>
</evidence>
<reference evidence="1 2" key="1">
    <citation type="submission" date="2016-03" db="EMBL/GenBank/DDBJ databases">
        <title>Acinetobacter genomospecies 28 strain ANC 4149.</title>
        <authorList>
            <person name="Radolfova-Krizova L."/>
            <person name="Nemec A."/>
        </authorList>
    </citation>
    <scope>NUCLEOTIDE SEQUENCE [LARGE SCALE GENOMIC DNA]</scope>
    <source>
        <strain evidence="1 2">ANC 4149</strain>
    </source>
</reference>
<name>A0A151Y5L2_9GAMM</name>
<proteinExistence type="predicted"/>
<gene>
    <name evidence="1" type="ORF">AZH43_06250</name>
</gene>
<keyword evidence="2" id="KW-1185">Reference proteome</keyword>
<dbReference type="Pfam" id="PF10982">
    <property type="entry name" value="DUF2789"/>
    <property type="match status" value="1"/>
</dbReference>
<evidence type="ECO:0008006" key="3">
    <source>
        <dbReference type="Google" id="ProtNLM"/>
    </source>
</evidence>
<comment type="caution">
    <text evidence="1">The sequence shown here is derived from an EMBL/GenBank/DDBJ whole genome shotgun (WGS) entry which is preliminary data.</text>
</comment>
<dbReference type="RefSeq" id="WP_067666163.1">
    <property type="nucleotide sequence ID" value="NZ_CBCSIK010000004.1"/>
</dbReference>
<dbReference type="Proteomes" id="UP000076276">
    <property type="component" value="Unassembled WGS sequence"/>
</dbReference>
<dbReference type="EMBL" id="LUAW01000009">
    <property type="protein sequence ID" value="KYQ73318.1"/>
    <property type="molecule type" value="Genomic_DNA"/>
</dbReference>
<sequence>MFDQQPTLELFFDQLGLDSSPEAIDQFIETHQLTMDVPLHEADFWTRSQHDFIISHWKKDDDWAMVVDILNEQLHTEHKLSGSCSL</sequence>
<dbReference type="InterPro" id="IPR021250">
    <property type="entry name" value="DUF2789"/>
</dbReference>
<dbReference type="Gene3D" id="1.10.10.1130">
    <property type="entry name" value="Uncharacterised protein PF10982, DUF2789"/>
    <property type="match status" value="1"/>
</dbReference>
<protein>
    <recommendedName>
        <fullName evidence="3">DUF2789 domain-containing protein</fullName>
    </recommendedName>
</protein>
<dbReference type="STRING" id="1806892.AZH43_06250"/>
<dbReference type="AlphaFoldDB" id="A0A151Y5L2"/>
<accession>A0A151Y5L2</accession>
<evidence type="ECO:0000313" key="2">
    <source>
        <dbReference type="Proteomes" id="UP000076276"/>
    </source>
</evidence>
<dbReference type="InterPro" id="IPR038086">
    <property type="entry name" value="DUF2789_sf"/>
</dbReference>
<organism evidence="1 2">
    <name type="scientific">Acinetobacter pragensis</name>
    <dbReference type="NCBI Taxonomy" id="1806892"/>
    <lineage>
        <taxon>Bacteria</taxon>
        <taxon>Pseudomonadati</taxon>
        <taxon>Pseudomonadota</taxon>
        <taxon>Gammaproteobacteria</taxon>
        <taxon>Moraxellales</taxon>
        <taxon>Moraxellaceae</taxon>
        <taxon>Acinetobacter</taxon>
    </lineage>
</organism>
<dbReference type="OrthoDB" id="5828847at2"/>